<evidence type="ECO:0000313" key="2">
    <source>
        <dbReference type="EMBL" id="CCO24230.1"/>
    </source>
</evidence>
<dbReference type="OrthoDB" id="9150746at2"/>
<protein>
    <recommendedName>
        <fullName evidence="4">Solute-binding protein family 3/N-terminal domain-containing protein</fullName>
    </recommendedName>
</protein>
<feature type="signal peptide" evidence="1">
    <location>
        <begin position="1"/>
        <end position="21"/>
    </location>
</feature>
<dbReference type="AlphaFoldDB" id="L0RDF2"/>
<keyword evidence="3" id="KW-1185">Reference proteome</keyword>
<proteinExistence type="predicted"/>
<dbReference type="KEGG" id="dhy:DESAM_21957"/>
<organism evidence="2 3">
    <name type="scientific">Maridesulfovibrio hydrothermalis AM13 = DSM 14728</name>
    <dbReference type="NCBI Taxonomy" id="1121451"/>
    <lineage>
        <taxon>Bacteria</taxon>
        <taxon>Pseudomonadati</taxon>
        <taxon>Thermodesulfobacteriota</taxon>
        <taxon>Desulfovibrionia</taxon>
        <taxon>Desulfovibrionales</taxon>
        <taxon>Desulfovibrionaceae</taxon>
        <taxon>Maridesulfovibrio</taxon>
    </lineage>
</organism>
<evidence type="ECO:0008006" key="4">
    <source>
        <dbReference type="Google" id="ProtNLM"/>
    </source>
</evidence>
<keyword evidence="1" id="KW-0732">Signal</keyword>
<dbReference type="RefSeq" id="WP_015336831.1">
    <property type="nucleotide sequence ID" value="NC_020055.1"/>
</dbReference>
<dbReference type="NCBIfam" id="TIGR02285">
    <property type="entry name" value="TIGR02285 family protein"/>
    <property type="match status" value="1"/>
</dbReference>
<dbReference type="EMBL" id="FO203522">
    <property type="protein sequence ID" value="CCO24230.1"/>
    <property type="molecule type" value="Genomic_DNA"/>
</dbReference>
<dbReference type="STRING" id="1121451.DESAM_21957"/>
<evidence type="ECO:0000256" key="1">
    <source>
        <dbReference type="SAM" id="SignalP"/>
    </source>
</evidence>
<name>L0RDF2_9BACT</name>
<dbReference type="eggNOG" id="COG0834">
    <property type="taxonomic scope" value="Bacteria"/>
</dbReference>
<dbReference type="HOGENOM" id="CLU_070282_0_0_7"/>
<evidence type="ECO:0000313" key="3">
    <source>
        <dbReference type="Proteomes" id="UP000010808"/>
    </source>
</evidence>
<feature type="chain" id="PRO_5003947241" description="Solute-binding protein family 3/N-terminal domain-containing protein" evidence="1">
    <location>
        <begin position="22"/>
        <end position="285"/>
    </location>
</feature>
<dbReference type="InterPro" id="IPR011972">
    <property type="entry name" value="CHP02285"/>
</dbReference>
<sequence length="285" mass="33364">MRYIYPIILMIIFLFPQAAKCNDNTINWYHADFAPGIINEKGHFWDKGYHNILERHIKASLPEYKHVYRTANFRRILRQIQISNACSIALLKTASREKYVEFSNPTMVGMMNGIHILKKRINEFKPFIDDDGFISIDALFNKSKLKMGISNGRRYGSAIDKIITGHPDSDNIVIQYKGEVFARLIKVLQIEHGIDYVIGYPQEMKWLIFRGIVKDNFTFIPIKEEPRYVLSYVGCTKNKWGKKIISKINKVLKGTYYEPYKASYQNFLPHEAVKLHNKYVREVFP</sequence>
<dbReference type="PATRIC" id="fig|1121451.3.peg.2190"/>
<reference evidence="2 3" key="1">
    <citation type="submission" date="2012-10" db="EMBL/GenBank/DDBJ databases">
        <authorList>
            <person name="Genoscope - CEA"/>
        </authorList>
    </citation>
    <scope>NUCLEOTIDE SEQUENCE [LARGE SCALE GENOMIC DNA]</scope>
    <source>
        <strain evidence="3">AM13 / DSM 14728</strain>
    </source>
</reference>
<dbReference type="Proteomes" id="UP000010808">
    <property type="component" value="Chromosome"/>
</dbReference>
<accession>L0RDF2</accession>
<gene>
    <name evidence="2" type="ORF">DESAM_21957</name>
</gene>